<evidence type="ECO:0000313" key="2">
    <source>
        <dbReference type="Proteomes" id="UP001281147"/>
    </source>
</evidence>
<reference evidence="1" key="1">
    <citation type="submission" date="2023-07" db="EMBL/GenBank/DDBJ databases">
        <title>Black Yeasts Isolated from many extreme environments.</title>
        <authorList>
            <person name="Coleine C."/>
            <person name="Stajich J.E."/>
            <person name="Selbmann L."/>
        </authorList>
    </citation>
    <scope>NUCLEOTIDE SEQUENCE</scope>
    <source>
        <strain evidence="1">CCFEE 5714</strain>
    </source>
</reference>
<dbReference type="EMBL" id="JAUTXU010000196">
    <property type="protein sequence ID" value="KAK3699516.1"/>
    <property type="molecule type" value="Genomic_DNA"/>
</dbReference>
<comment type="caution">
    <text evidence="1">The sequence shown here is derived from an EMBL/GenBank/DDBJ whole genome shotgun (WGS) entry which is preliminary data.</text>
</comment>
<organism evidence="1 2">
    <name type="scientific">Vermiconidia calcicola</name>
    <dbReference type="NCBI Taxonomy" id="1690605"/>
    <lineage>
        <taxon>Eukaryota</taxon>
        <taxon>Fungi</taxon>
        <taxon>Dikarya</taxon>
        <taxon>Ascomycota</taxon>
        <taxon>Pezizomycotina</taxon>
        <taxon>Dothideomycetes</taxon>
        <taxon>Dothideomycetidae</taxon>
        <taxon>Mycosphaerellales</taxon>
        <taxon>Extremaceae</taxon>
        <taxon>Vermiconidia</taxon>
    </lineage>
</organism>
<gene>
    <name evidence="1" type="ORF">LTR37_016385</name>
</gene>
<keyword evidence="2" id="KW-1185">Reference proteome</keyword>
<proteinExistence type="predicted"/>
<evidence type="ECO:0000313" key="1">
    <source>
        <dbReference type="EMBL" id="KAK3699516.1"/>
    </source>
</evidence>
<dbReference type="Proteomes" id="UP001281147">
    <property type="component" value="Unassembled WGS sequence"/>
</dbReference>
<protein>
    <submittedName>
        <fullName evidence="1">Uncharacterized protein</fullName>
    </submittedName>
</protein>
<sequence length="412" mass="44129">MATLIEVMMLFILSTLGLTAMATDPADDTLATWCFHCGDGVDRLDAGIAASAGTYTDGQKPPVVSDMADPLPFCISLQLLVQHRHVPRLDRFGRSSLQLVSLAAELELSDLATPLTVLASGWDGGNIALSVVPFWDSHGCGEFGPPLEFNDYFTNGTRCYYGFMGPIDACDTDSTHGKHGGYKWDYCNTVTINPNPDGCDSGDRKLGSSPEAHFPPGVKVATYYATHAEHEAAKAEMLQHPDFASKVISIDAAAAAENDTIITSSEADDTAILNKRAGLACFDGVLYAECYGVDRDMAMDAIDWFCSSWAGFEIDALPEEGGPISVAANYTYEPEGLIALYPGAGIIDLSVGISLDFNDNSCEDAVIIDYDDCKQGLSRCVEDCNTNSADRKKGGMYDGGCIKYEFAPLPCA</sequence>
<name>A0ACC3MN26_9PEZI</name>
<accession>A0ACC3MN26</accession>